<reference evidence="1" key="1">
    <citation type="submission" date="2022-04" db="EMBL/GenBank/DDBJ databases">
        <title>Chromosome-scale genome assembly of Holotrichia oblita Faldermann.</title>
        <authorList>
            <person name="Rongchong L."/>
        </authorList>
    </citation>
    <scope>NUCLEOTIDE SEQUENCE</scope>
    <source>
        <strain evidence="1">81SQS9</strain>
    </source>
</reference>
<keyword evidence="2" id="KW-1185">Reference proteome</keyword>
<name>A0ACB9SW37_HOLOL</name>
<organism evidence="1 2">
    <name type="scientific">Holotrichia oblita</name>
    <name type="common">Chafer beetle</name>
    <dbReference type="NCBI Taxonomy" id="644536"/>
    <lineage>
        <taxon>Eukaryota</taxon>
        <taxon>Metazoa</taxon>
        <taxon>Ecdysozoa</taxon>
        <taxon>Arthropoda</taxon>
        <taxon>Hexapoda</taxon>
        <taxon>Insecta</taxon>
        <taxon>Pterygota</taxon>
        <taxon>Neoptera</taxon>
        <taxon>Endopterygota</taxon>
        <taxon>Coleoptera</taxon>
        <taxon>Polyphaga</taxon>
        <taxon>Scarabaeiformia</taxon>
        <taxon>Scarabaeidae</taxon>
        <taxon>Melolonthinae</taxon>
        <taxon>Holotrichia</taxon>
    </lineage>
</organism>
<accession>A0ACB9SW37</accession>
<dbReference type="Proteomes" id="UP001056778">
    <property type="component" value="Chromosome 7"/>
</dbReference>
<gene>
    <name evidence="1" type="ORF">MML48_7g00004533</name>
</gene>
<sequence length="265" mass="30774">MDFFEKSSDSEDALTVFDINDVSSRLYLEEVLHKGSDSISMTSLSALMLLHETELRSDNFQDASVTNRLSLAYERLHVMPKILLQELSPHVKILDISHNEFENLSFLSDFPQLTTLICDHNNITSFAEIPYLPKLELLWMNFCKVRELYPWAINLQQSCPNLKYLSLMGNPAAPSYLNGGNFYDYLQYRYFMISLFPNLLHLDDRIITPDQREEAQRLYKRPIVEKMAAKTQNLPQCIRTIKNKVSNIFSPVPNFAVNRQRNTII</sequence>
<proteinExistence type="predicted"/>
<evidence type="ECO:0000313" key="2">
    <source>
        <dbReference type="Proteomes" id="UP001056778"/>
    </source>
</evidence>
<comment type="caution">
    <text evidence="1">The sequence shown here is derived from an EMBL/GenBank/DDBJ whole genome shotgun (WGS) entry which is preliminary data.</text>
</comment>
<protein>
    <submittedName>
        <fullName evidence="1">Leucine-rich melanocyte differentiation-associated protein</fullName>
    </submittedName>
</protein>
<evidence type="ECO:0000313" key="1">
    <source>
        <dbReference type="EMBL" id="KAI4458752.1"/>
    </source>
</evidence>
<dbReference type="EMBL" id="CM043021">
    <property type="protein sequence ID" value="KAI4458752.1"/>
    <property type="molecule type" value="Genomic_DNA"/>
</dbReference>